<reference evidence="2 3" key="1">
    <citation type="submission" date="2015-06" db="EMBL/GenBank/DDBJ databases">
        <title>Talaromyces atroroseus IBT 11181 draft genome.</title>
        <authorList>
            <person name="Rasmussen K.B."/>
            <person name="Rasmussen S."/>
            <person name="Petersen B."/>
            <person name="Sicheritz-Ponten T."/>
            <person name="Mortensen U.H."/>
            <person name="Thrane U."/>
        </authorList>
    </citation>
    <scope>NUCLEOTIDE SEQUENCE [LARGE SCALE GENOMIC DNA]</scope>
    <source>
        <strain evidence="2 3">IBT 11181</strain>
    </source>
</reference>
<dbReference type="AlphaFoldDB" id="A0A1Q5QBG1"/>
<dbReference type="RefSeq" id="XP_020123403.1">
    <property type="nucleotide sequence ID" value="XM_020261577.1"/>
</dbReference>
<dbReference type="GeneID" id="31001621"/>
<gene>
    <name evidence="2" type="ORF">UA08_01866</name>
</gene>
<accession>A0A1Q5QBG1</accession>
<feature type="region of interest" description="Disordered" evidence="1">
    <location>
        <begin position="14"/>
        <end position="51"/>
    </location>
</feature>
<evidence type="ECO:0000313" key="3">
    <source>
        <dbReference type="Proteomes" id="UP000214365"/>
    </source>
</evidence>
<proteinExistence type="predicted"/>
<keyword evidence="3" id="KW-1185">Reference proteome</keyword>
<dbReference type="Proteomes" id="UP000214365">
    <property type="component" value="Unassembled WGS sequence"/>
</dbReference>
<feature type="compositionally biased region" description="Polar residues" evidence="1">
    <location>
        <begin position="28"/>
        <end position="41"/>
    </location>
</feature>
<evidence type="ECO:0000256" key="1">
    <source>
        <dbReference type="SAM" id="MobiDB-lite"/>
    </source>
</evidence>
<dbReference type="EMBL" id="LFMY01000002">
    <property type="protein sequence ID" value="OKL63282.1"/>
    <property type="molecule type" value="Genomic_DNA"/>
</dbReference>
<evidence type="ECO:0000313" key="2">
    <source>
        <dbReference type="EMBL" id="OKL63282.1"/>
    </source>
</evidence>
<sequence length="195" mass="22443">MLISFMDRVVDKDTKEDAQETKGWMPRQNRQISAKSDSSTKTGDKDEPTCQAKVKRADAPVLVTIATGSRIFLARMATGWRNEHYQLVARYVTIARRQTEEVDSCGNTKRVVVIPKRNWQGYAYDIRAQCSKVIFLTRTASATIWDVDNAKKTYGPFTTVCLYGRGWIMIKSRREGKCWRTPREQLGFDWNEECS</sequence>
<name>A0A1Q5QBG1_TALAT</name>
<protein>
    <submittedName>
        <fullName evidence="2">Uncharacterized protein</fullName>
    </submittedName>
</protein>
<organism evidence="2 3">
    <name type="scientific">Talaromyces atroroseus</name>
    <dbReference type="NCBI Taxonomy" id="1441469"/>
    <lineage>
        <taxon>Eukaryota</taxon>
        <taxon>Fungi</taxon>
        <taxon>Dikarya</taxon>
        <taxon>Ascomycota</taxon>
        <taxon>Pezizomycotina</taxon>
        <taxon>Eurotiomycetes</taxon>
        <taxon>Eurotiomycetidae</taxon>
        <taxon>Eurotiales</taxon>
        <taxon>Trichocomaceae</taxon>
        <taxon>Talaromyces</taxon>
        <taxon>Talaromyces sect. Trachyspermi</taxon>
    </lineage>
</organism>
<comment type="caution">
    <text evidence="2">The sequence shown here is derived from an EMBL/GenBank/DDBJ whole genome shotgun (WGS) entry which is preliminary data.</text>
</comment>
<dbReference type="OrthoDB" id="4368576at2759"/>